<organism evidence="2 3">
    <name type="scientific">Paenarthrobacter aromaticivorans</name>
    <dbReference type="NCBI Taxonomy" id="2849150"/>
    <lineage>
        <taxon>Bacteria</taxon>
        <taxon>Bacillati</taxon>
        <taxon>Actinomycetota</taxon>
        <taxon>Actinomycetes</taxon>
        <taxon>Micrococcales</taxon>
        <taxon>Micrococcaceae</taxon>
        <taxon>Paenarthrobacter</taxon>
    </lineage>
</organism>
<name>A0ABS6IA40_9MICC</name>
<comment type="caution">
    <text evidence="2">The sequence shown here is derived from an EMBL/GenBank/DDBJ whole genome shotgun (WGS) entry which is preliminary data.</text>
</comment>
<dbReference type="Proteomes" id="UP000824166">
    <property type="component" value="Unassembled WGS sequence"/>
</dbReference>
<dbReference type="RefSeq" id="WP_216926705.1">
    <property type="nucleotide sequence ID" value="NZ_JAHOPC010000015.1"/>
</dbReference>
<dbReference type="EMBL" id="JAHOPC010000015">
    <property type="protein sequence ID" value="MBU8868588.1"/>
    <property type="molecule type" value="Genomic_DNA"/>
</dbReference>
<sequence length="51" mass="5355">MKVTLTAEAGDGQLSHVEAEGPTYESAKKAAEARIPNGSKAIVIRTAQDEN</sequence>
<evidence type="ECO:0000313" key="3">
    <source>
        <dbReference type="Proteomes" id="UP000824166"/>
    </source>
</evidence>
<evidence type="ECO:0000313" key="2">
    <source>
        <dbReference type="EMBL" id="MBU8868588.1"/>
    </source>
</evidence>
<feature type="region of interest" description="Disordered" evidence="1">
    <location>
        <begin position="1"/>
        <end position="23"/>
    </location>
</feature>
<evidence type="ECO:0008006" key="4">
    <source>
        <dbReference type="Google" id="ProtNLM"/>
    </source>
</evidence>
<gene>
    <name evidence="2" type="ORF">KSW38_20040</name>
</gene>
<protein>
    <recommendedName>
        <fullName evidence="4">DUF2188 domain-containing protein</fullName>
    </recommendedName>
</protein>
<proteinExistence type="predicted"/>
<accession>A0ABS6IA40</accession>
<evidence type="ECO:0000256" key="1">
    <source>
        <dbReference type="SAM" id="MobiDB-lite"/>
    </source>
</evidence>
<reference evidence="2 3" key="1">
    <citation type="submission" date="2021-06" db="EMBL/GenBank/DDBJ databases">
        <authorList>
            <person name="Jeong J.W."/>
        </authorList>
    </citation>
    <scope>NUCLEOTIDE SEQUENCE [LARGE SCALE GENOMIC DNA]</scope>
    <source>
        <strain evidence="2 3">MMS21-TAE1-1</strain>
    </source>
</reference>
<keyword evidence="3" id="KW-1185">Reference proteome</keyword>